<protein>
    <recommendedName>
        <fullName evidence="3">FG-GAP repeat protein</fullName>
    </recommendedName>
</protein>
<dbReference type="SUPFAM" id="SSF69318">
    <property type="entry name" value="Integrin alpha N-terminal domain"/>
    <property type="match status" value="1"/>
</dbReference>
<evidence type="ECO:0000313" key="2">
    <source>
        <dbReference type="Proteomes" id="UP000034732"/>
    </source>
</evidence>
<dbReference type="Proteomes" id="UP000034732">
    <property type="component" value="Unassembled WGS sequence"/>
</dbReference>
<gene>
    <name evidence="1" type="ORF">UX44_C0007G0005</name>
</gene>
<name>A0A0G1PEM7_UNCKA</name>
<dbReference type="AlphaFoldDB" id="A0A0G1PEM7"/>
<comment type="caution">
    <text evidence="1">The sequence shown here is derived from an EMBL/GenBank/DDBJ whole genome shotgun (WGS) entry which is preliminary data.</text>
</comment>
<dbReference type="EMBL" id="LCMF01000007">
    <property type="protein sequence ID" value="KKU31181.1"/>
    <property type="molecule type" value="Genomic_DNA"/>
</dbReference>
<dbReference type="InterPro" id="IPR028994">
    <property type="entry name" value="Integrin_alpha_N"/>
</dbReference>
<evidence type="ECO:0000313" key="1">
    <source>
        <dbReference type="EMBL" id="KKU31181.1"/>
    </source>
</evidence>
<reference evidence="1 2" key="1">
    <citation type="journal article" date="2015" name="Nature">
        <title>rRNA introns, odd ribosomes, and small enigmatic genomes across a large radiation of phyla.</title>
        <authorList>
            <person name="Brown C.T."/>
            <person name="Hug L.A."/>
            <person name="Thomas B.C."/>
            <person name="Sharon I."/>
            <person name="Castelle C.J."/>
            <person name="Singh A."/>
            <person name="Wilkins M.J."/>
            <person name="Williams K.H."/>
            <person name="Banfield J.F."/>
        </authorList>
    </citation>
    <scope>NUCLEOTIDE SEQUENCE [LARGE SCALE GENOMIC DNA]</scope>
</reference>
<evidence type="ECO:0008006" key="3">
    <source>
        <dbReference type="Google" id="ProtNLM"/>
    </source>
</evidence>
<proteinExistence type="predicted"/>
<sequence>MIFSFILLGTLIFSVLFPSPTITVGNTNDWNPQKEATEKPEVWNFILDLDANGKNEEVVIKSYPGFPGNQNTEVYINSGSKPVLTEVGSFYTINTHKMDDSGRYITELQLQTGQSLNTLFYTYRKGKLEMVPISTEKPSSWHGIISRNSPKLGDINNDGVLELLVHYNFLYDPTRRVEIYRFDGKTFTMVEEYEEPNSDRYL</sequence>
<organism evidence="1 2">
    <name type="scientific">candidate division WWE3 bacterium GW2011_GWA1_46_21</name>
    <dbReference type="NCBI Taxonomy" id="1619107"/>
    <lineage>
        <taxon>Bacteria</taxon>
        <taxon>Katanobacteria</taxon>
    </lineage>
</organism>
<accession>A0A0G1PEM7</accession>